<evidence type="ECO:0000313" key="3">
    <source>
        <dbReference type="EMBL" id="OAQ28547.1"/>
    </source>
</evidence>
<sequence length="98" mass="11458">MNFRALVFFVVFGLQLSYQLSAMPCPHRWCMHSCLDPYGHVSFHSPLLPIFTIVLTLLVLTHLFRLFVCLCVCLLRSTYQLAIFFSDAMGPYFDLWLY</sequence>
<keyword evidence="4" id="KW-1185">Reference proteome</keyword>
<keyword evidence="2" id="KW-0732">Signal</keyword>
<evidence type="ECO:0000256" key="1">
    <source>
        <dbReference type="SAM" id="Phobius"/>
    </source>
</evidence>
<reference evidence="3 4" key="1">
    <citation type="submission" date="2016-05" db="EMBL/GenBank/DDBJ databases">
        <title>Genome sequencing reveals origins of a unique bacterial endosymbiosis in the earliest lineages of terrestrial Fungi.</title>
        <authorList>
            <consortium name="DOE Joint Genome Institute"/>
            <person name="Uehling J."/>
            <person name="Gryganskyi A."/>
            <person name="Hameed K."/>
            <person name="Tschaplinski T."/>
            <person name="Misztal P."/>
            <person name="Wu S."/>
            <person name="Desiro A."/>
            <person name="Vande Pol N."/>
            <person name="Du Z.-Y."/>
            <person name="Zienkiewicz A."/>
            <person name="Zienkiewicz K."/>
            <person name="Morin E."/>
            <person name="Tisserant E."/>
            <person name="Splivallo R."/>
            <person name="Hainaut M."/>
            <person name="Henrissat B."/>
            <person name="Ohm R."/>
            <person name="Kuo A."/>
            <person name="Yan J."/>
            <person name="Lipzen A."/>
            <person name="Nolan M."/>
            <person name="Labutti K."/>
            <person name="Barry K."/>
            <person name="Goldstein A."/>
            <person name="Labbe J."/>
            <person name="Schadt C."/>
            <person name="Tuskan G."/>
            <person name="Grigoriev I."/>
            <person name="Martin F."/>
            <person name="Vilgalys R."/>
            <person name="Bonito G."/>
        </authorList>
    </citation>
    <scope>NUCLEOTIDE SEQUENCE [LARGE SCALE GENOMIC DNA]</scope>
    <source>
        <strain evidence="3 4">AG-77</strain>
    </source>
</reference>
<feature type="signal peptide" evidence="2">
    <location>
        <begin position="1"/>
        <end position="22"/>
    </location>
</feature>
<keyword evidence="1" id="KW-0812">Transmembrane</keyword>
<dbReference type="EMBL" id="KV442047">
    <property type="protein sequence ID" value="OAQ28547.1"/>
    <property type="molecule type" value="Genomic_DNA"/>
</dbReference>
<accession>A0A197JTE5</accession>
<keyword evidence="1" id="KW-0472">Membrane</keyword>
<evidence type="ECO:0000313" key="4">
    <source>
        <dbReference type="Proteomes" id="UP000078512"/>
    </source>
</evidence>
<feature type="chain" id="PRO_5008276252" evidence="2">
    <location>
        <begin position="23"/>
        <end position="98"/>
    </location>
</feature>
<proteinExistence type="predicted"/>
<evidence type="ECO:0000256" key="2">
    <source>
        <dbReference type="SAM" id="SignalP"/>
    </source>
</evidence>
<feature type="transmembrane region" description="Helical" evidence="1">
    <location>
        <begin position="46"/>
        <end position="75"/>
    </location>
</feature>
<organism evidence="3 4">
    <name type="scientific">Linnemannia elongata AG-77</name>
    <dbReference type="NCBI Taxonomy" id="1314771"/>
    <lineage>
        <taxon>Eukaryota</taxon>
        <taxon>Fungi</taxon>
        <taxon>Fungi incertae sedis</taxon>
        <taxon>Mucoromycota</taxon>
        <taxon>Mortierellomycotina</taxon>
        <taxon>Mortierellomycetes</taxon>
        <taxon>Mortierellales</taxon>
        <taxon>Mortierellaceae</taxon>
        <taxon>Linnemannia</taxon>
    </lineage>
</organism>
<dbReference type="AlphaFoldDB" id="A0A197JTE5"/>
<dbReference type="Proteomes" id="UP000078512">
    <property type="component" value="Unassembled WGS sequence"/>
</dbReference>
<keyword evidence="1" id="KW-1133">Transmembrane helix</keyword>
<name>A0A197JTE5_9FUNG</name>
<protein>
    <submittedName>
        <fullName evidence="3">Uncharacterized protein</fullName>
    </submittedName>
</protein>
<gene>
    <name evidence="3" type="ORF">K457DRAFT_556396</name>
</gene>